<sequence length="338" mass="39396">MKHIAIIFVTSLLASCNLFQRQQPVGSTEQKQREVFVPVDKELYVISHTALQYTEPDLLSNPDKQESSFGNLFEIEAESEHFYKIKSNWDWYLRKEDMGSYEDIQFTKEVLEDVHFIGKREGETFVDEKEGTTLSKYFTIDLISYEEYQKAKKNGYFPLVKDTLAIKKKEGILLLPCSNTVVKLKDVEMTPQDDLEVYEYEGEMQPIHQYLIAGYYYEAGDKFFIDKRTGHETEIESHPYLSPDGKYIITLGVTEMGGATAIALYKVLNKDPFAIELVVSAWIRYWVAYEASKNRPTFFGKDGCLYVAMDALDSYEYNYKEEDKPCKYVRIKIKDRYQ</sequence>
<organism evidence="1 2">
    <name type="scientific">Capnocytophaga gingivalis</name>
    <dbReference type="NCBI Taxonomy" id="1017"/>
    <lineage>
        <taxon>Bacteria</taxon>
        <taxon>Pseudomonadati</taxon>
        <taxon>Bacteroidota</taxon>
        <taxon>Flavobacteriia</taxon>
        <taxon>Flavobacteriales</taxon>
        <taxon>Flavobacteriaceae</taxon>
        <taxon>Capnocytophaga</taxon>
    </lineage>
</organism>
<dbReference type="KEGG" id="cgh:CGC50_04845"/>
<evidence type="ECO:0000313" key="2">
    <source>
        <dbReference type="Proteomes" id="UP000217250"/>
    </source>
</evidence>
<proteinExistence type="predicted"/>
<name>A0A250FN48_9FLAO</name>
<accession>A0A250FN48</accession>
<dbReference type="AlphaFoldDB" id="A0A250FN48"/>
<reference evidence="2" key="1">
    <citation type="submission" date="2017-06" db="EMBL/GenBank/DDBJ databases">
        <title>Capnocytophaga spp. assemblies.</title>
        <authorList>
            <person name="Gulvik C.A."/>
        </authorList>
    </citation>
    <scope>NUCLEOTIDE SEQUENCE [LARGE SCALE GENOMIC DNA]</scope>
    <source>
        <strain evidence="2">H1496</strain>
    </source>
</reference>
<dbReference type="Proteomes" id="UP000217250">
    <property type="component" value="Chromosome"/>
</dbReference>
<dbReference type="EMBL" id="CP022386">
    <property type="protein sequence ID" value="ATA86550.1"/>
    <property type="molecule type" value="Genomic_DNA"/>
</dbReference>
<gene>
    <name evidence="1" type="ORF">CGC50_04845</name>
</gene>
<dbReference type="RefSeq" id="WP_095909920.1">
    <property type="nucleotide sequence ID" value="NZ_CAUPZR010000013.1"/>
</dbReference>
<evidence type="ECO:0000313" key="1">
    <source>
        <dbReference type="EMBL" id="ATA86550.1"/>
    </source>
</evidence>
<dbReference type="GeneID" id="84807890"/>
<dbReference type="OrthoDB" id="1150363at2"/>
<protein>
    <submittedName>
        <fullName evidence="1">Uncharacterized protein</fullName>
    </submittedName>
</protein>
<dbReference type="PROSITE" id="PS51257">
    <property type="entry name" value="PROKAR_LIPOPROTEIN"/>
    <property type="match status" value="1"/>
</dbReference>